<dbReference type="Gene3D" id="3.40.50.300">
    <property type="entry name" value="P-loop containing nucleotide triphosphate hydrolases"/>
    <property type="match status" value="1"/>
</dbReference>
<evidence type="ECO:0000256" key="1">
    <source>
        <dbReference type="ARBA" id="ARBA00022741"/>
    </source>
</evidence>
<evidence type="ECO:0000256" key="3">
    <source>
        <dbReference type="SAM" id="MobiDB-lite"/>
    </source>
</evidence>
<dbReference type="GO" id="GO:0051603">
    <property type="term" value="P:proteolysis involved in protein catabolic process"/>
    <property type="evidence" value="ECO:0007669"/>
    <property type="project" value="TreeGrafter"/>
</dbReference>
<evidence type="ECO:0000313" key="5">
    <source>
        <dbReference type="EMBL" id="VDN15031.1"/>
    </source>
</evidence>
<evidence type="ECO:0000313" key="6">
    <source>
        <dbReference type="Proteomes" id="UP000281553"/>
    </source>
</evidence>
<evidence type="ECO:0000256" key="2">
    <source>
        <dbReference type="ARBA" id="ARBA00022840"/>
    </source>
</evidence>
<protein>
    <recommendedName>
        <fullName evidence="4">Clp ATPase C-terminal domain-containing protein</fullName>
    </recommendedName>
</protein>
<keyword evidence="2" id="KW-0067">ATP-binding</keyword>
<organism evidence="5 6">
    <name type="scientific">Dibothriocephalus latus</name>
    <name type="common">Fish tapeworm</name>
    <name type="synonym">Diphyllobothrium latum</name>
    <dbReference type="NCBI Taxonomy" id="60516"/>
    <lineage>
        <taxon>Eukaryota</taxon>
        <taxon>Metazoa</taxon>
        <taxon>Spiralia</taxon>
        <taxon>Lophotrochozoa</taxon>
        <taxon>Platyhelminthes</taxon>
        <taxon>Cestoda</taxon>
        <taxon>Eucestoda</taxon>
        <taxon>Diphyllobothriidea</taxon>
        <taxon>Diphyllobothriidae</taxon>
        <taxon>Dibothriocephalus</taxon>
    </lineage>
</organism>
<name>A0A3P7MAV3_DIBLA</name>
<dbReference type="SUPFAM" id="SSF52540">
    <property type="entry name" value="P-loop containing nucleoside triphosphate hydrolases"/>
    <property type="match status" value="1"/>
</dbReference>
<sequence>MQEADRLLSEVEACDLIEFGIIPEFVGRFPIITALHSLDESMLVRILTEPKNALLSQYKFLFRVDKASLLGLSPLPIIHTPACLSVERSLGICELNVTADALLAIAQQAMVTKTGARGLRAIMERILLQPRYDVPGSNIVSVVIDRDVVLGISPAKYIFSEPEVEENVSAHEASSPPAFSQNEASCPSA</sequence>
<feature type="compositionally biased region" description="Polar residues" evidence="3">
    <location>
        <begin position="177"/>
        <end position="189"/>
    </location>
</feature>
<dbReference type="Proteomes" id="UP000281553">
    <property type="component" value="Unassembled WGS sequence"/>
</dbReference>
<dbReference type="Gene3D" id="1.10.8.60">
    <property type="match status" value="1"/>
</dbReference>
<dbReference type="GO" id="GO:0005524">
    <property type="term" value="F:ATP binding"/>
    <property type="evidence" value="ECO:0007669"/>
    <property type="project" value="UniProtKB-KW"/>
</dbReference>
<dbReference type="InterPro" id="IPR027417">
    <property type="entry name" value="P-loop_NTPase"/>
</dbReference>
<evidence type="ECO:0000259" key="4">
    <source>
        <dbReference type="SMART" id="SM01086"/>
    </source>
</evidence>
<dbReference type="EMBL" id="UYRU01061194">
    <property type="protein sequence ID" value="VDN15031.1"/>
    <property type="molecule type" value="Genomic_DNA"/>
</dbReference>
<dbReference type="GO" id="GO:0005759">
    <property type="term" value="C:mitochondrial matrix"/>
    <property type="evidence" value="ECO:0007669"/>
    <property type="project" value="TreeGrafter"/>
</dbReference>
<dbReference type="PANTHER" id="PTHR48102:SF7">
    <property type="entry name" value="ATP-DEPENDENT CLP PROTEASE ATP-BINDING SUBUNIT CLPX-LIKE, MITOCHONDRIAL"/>
    <property type="match status" value="1"/>
</dbReference>
<dbReference type="InterPro" id="IPR050052">
    <property type="entry name" value="ATP-dep_Clp_protease_ClpX"/>
</dbReference>
<gene>
    <name evidence="5" type="ORF">DILT_LOCUS10862</name>
</gene>
<dbReference type="GO" id="GO:0016887">
    <property type="term" value="F:ATP hydrolysis activity"/>
    <property type="evidence" value="ECO:0007669"/>
    <property type="project" value="TreeGrafter"/>
</dbReference>
<proteinExistence type="predicted"/>
<dbReference type="InterPro" id="IPR019489">
    <property type="entry name" value="Clp_ATPase_C"/>
</dbReference>
<keyword evidence="6" id="KW-1185">Reference proteome</keyword>
<feature type="domain" description="Clp ATPase C-terminal" evidence="4">
    <location>
        <begin position="38"/>
        <end position="150"/>
    </location>
</feature>
<dbReference type="AlphaFoldDB" id="A0A3P7MAV3"/>
<reference evidence="5 6" key="1">
    <citation type="submission" date="2018-11" db="EMBL/GenBank/DDBJ databases">
        <authorList>
            <consortium name="Pathogen Informatics"/>
        </authorList>
    </citation>
    <scope>NUCLEOTIDE SEQUENCE [LARGE SCALE GENOMIC DNA]</scope>
</reference>
<dbReference type="OrthoDB" id="1721884at2759"/>
<accession>A0A3P7MAV3</accession>
<dbReference type="Pfam" id="PF10431">
    <property type="entry name" value="ClpB_D2-small"/>
    <property type="match status" value="1"/>
</dbReference>
<dbReference type="PANTHER" id="PTHR48102">
    <property type="entry name" value="ATP-DEPENDENT CLP PROTEASE ATP-BINDING SUBUNIT CLPX-LIKE, MITOCHONDRIAL-RELATED"/>
    <property type="match status" value="1"/>
</dbReference>
<feature type="region of interest" description="Disordered" evidence="3">
    <location>
        <begin position="169"/>
        <end position="189"/>
    </location>
</feature>
<dbReference type="SMART" id="SM01086">
    <property type="entry name" value="ClpB_D2-small"/>
    <property type="match status" value="1"/>
</dbReference>
<keyword evidence="1" id="KW-0547">Nucleotide-binding</keyword>